<name>A0A371HTT1_MUCPR</name>
<organism evidence="1 2">
    <name type="scientific">Mucuna pruriens</name>
    <name type="common">Velvet bean</name>
    <name type="synonym">Dolichos pruriens</name>
    <dbReference type="NCBI Taxonomy" id="157652"/>
    <lineage>
        <taxon>Eukaryota</taxon>
        <taxon>Viridiplantae</taxon>
        <taxon>Streptophyta</taxon>
        <taxon>Embryophyta</taxon>
        <taxon>Tracheophyta</taxon>
        <taxon>Spermatophyta</taxon>
        <taxon>Magnoliopsida</taxon>
        <taxon>eudicotyledons</taxon>
        <taxon>Gunneridae</taxon>
        <taxon>Pentapetalae</taxon>
        <taxon>rosids</taxon>
        <taxon>fabids</taxon>
        <taxon>Fabales</taxon>
        <taxon>Fabaceae</taxon>
        <taxon>Papilionoideae</taxon>
        <taxon>50 kb inversion clade</taxon>
        <taxon>NPAAA clade</taxon>
        <taxon>indigoferoid/millettioid clade</taxon>
        <taxon>Phaseoleae</taxon>
        <taxon>Mucuna</taxon>
    </lineage>
</organism>
<keyword evidence="2" id="KW-1185">Reference proteome</keyword>
<reference evidence="1" key="1">
    <citation type="submission" date="2018-05" db="EMBL/GenBank/DDBJ databases">
        <title>Draft genome of Mucuna pruriens seed.</title>
        <authorList>
            <person name="Nnadi N.E."/>
            <person name="Vos R."/>
            <person name="Hasami M.H."/>
            <person name="Devisetty U.K."/>
            <person name="Aguiy J.C."/>
        </authorList>
    </citation>
    <scope>NUCLEOTIDE SEQUENCE [LARGE SCALE GENOMIC DNA]</scope>
    <source>
        <strain evidence="1">JCA_2017</strain>
    </source>
</reference>
<comment type="caution">
    <text evidence="1">The sequence shown here is derived from an EMBL/GenBank/DDBJ whole genome shotgun (WGS) entry which is preliminary data.</text>
</comment>
<evidence type="ECO:0000313" key="2">
    <source>
        <dbReference type="Proteomes" id="UP000257109"/>
    </source>
</evidence>
<dbReference type="AlphaFoldDB" id="A0A371HTT1"/>
<dbReference type="Proteomes" id="UP000257109">
    <property type="component" value="Unassembled WGS sequence"/>
</dbReference>
<evidence type="ECO:0000313" key="1">
    <source>
        <dbReference type="EMBL" id="RDY06190.1"/>
    </source>
</evidence>
<sequence>MVDGWNDVSSLCITGPLPNFSICSPRLISSRFPAYHRMLLNHWYSHYQFFFSKTILDAIYLTSDFLDEQLLQMNKITPWFADIYNFIIASKFPLEASKLYKENIESDAKYYI</sequence>
<accession>A0A371HTT1</accession>
<protein>
    <submittedName>
        <fullName evidence="1">Uncharacterized protein</fullName>
    </submittedName>
</protein>
<proteinExistence type="predicted"/>
<gene>
    <name evidence="1" type="ORF">CR513_09864</name>
</gene>
<feature type="non-terminal residue" evidence="1">
    <location>
        <position position="1"/>
    </location>
</feature>
<dbReference type="OrthoDB" id="1739170at2759"/>
<dbReference type="EMBL" id="QJKJ01001729">
    <property type="protein sequence ID" value="RDY06190.1"/>
    <property type="molecule type" value="Genomic_DNA"/>
</dbReference>